<evidence type="ECO:0000313" key="1">
    <source>
        <dbReference type="EMBL" id="CAR65429.1"/>
    </source>
</evidence>
<accession>B5RT34</accession>
<dbReference type="GeneID" id="8998158"/>
<gene>
    <name evidence="1" type="ordered locus">DEHA2B01606g</name>
</gene>
<dbReference type="Proteomes" id="UP000000599">
    <property type="component" value="Chromosome B"/>
</dbReference>
<name>B5RT34_DEBHA</name>
<dbReference type="InParanoid" id="B5RT34"/>
<dbReference type="EMBL" id="CR382134">
    <property type="protein sequence ID" value="CAR65429.1"/>
    <property type="molecule type" value="Genomic_DNA"/>
</dbReference>
<dbReference type="VEuPathDB" id="FungiDB:DEHA2B01606g"/>
<organism evidence="1 2">
    <name type="scientific">Debaryomyces hansenii (strain ATCC 36239 / CBS 767 / BCRC 21394 / JCM 1990 / NBRC 0083 / IGC 2968)</name>
    <name type="common">Yeast</name>
    <name type="synonym">Torulaspora hansenii</name>
    <dbReference type="NCBI Taxonomy" id="284592"/>
    <lineage>
        <taxon>Eukaryota</taxon>
        <taxon>Fungi</taxon>
        <taxon>Dikarya</taxon>
        <taxon>Ascomycota</taxon>
        <taxon>Saccharomycotina</taxon>
        <taxon>Pichiomycetes</taxon>
        <taxon>Debaryomycetaceae</taxon>
        <taxon>Debaryomyces</taxon>
    </lineage>
</organism>
<keyword evidence="2" id="KW-1185">Reference proteome</keyword>
<reference evidence="1 2" key="1">
    <citation type="journal article" date="2004" name="Nature">
        <title>Genome evolution in yeasts.</title>
        <authorList>
            <consortium name="Genolevures"/>
            <person name="Dujon B."/>
            <person name="Sherman D."/>
            <person name="Fischer G."/>
            <person name="Durrens P."/>
            <person name="Casaregola S."/>
            <person name="Lafontaine I."/>
            <person name="de Montigny J."/>
            <person name="Marck C."/>
            <person name="Neuveglise C."/>
            <person name="Talla E."/>
            <person name="Goffard N."/>
            <person name="Frangeul L."/>
            <person name="Aigle M."/>
            <person name="Anthouard V."/>
            <person name="Babour A."/>
            <person name="Barbe V."/>
            <person name="Barnay S."/>
            <person name="Blanchin S."/>
            <person name="Beckerich J.M."/>
            <person name="Beyne E."/>
            <person name="Bleykasten C."/>
            <person name="Boisrame A."/>
            <person name="Boyer J."/>
            <person name="Cattolico L."/>
            <person name="Confanioleri F."/>
            <person name="de Daruvar A."/>
            <person name="Despons L."/>
            <person name="Fabre E."/>
            <person name="Fairhead C."/>
            <person name="Ferry-Dumazet H."/>
            <person name="Groppi A."/>
            <person name="Hantraye F."/>
            <person name="Hennequin C."/>
            <person name="Jauniaux N."/>
            <person name="Joyet P."/>
            <person name="Kachouri R."/>
            <person name="Kerrest A."/>
            <person name="Koszul R."/>
            <person name="Lemaire M."/>
            <person name="Lesur I."/>
            <person name="Ma L."/>
            <person name="Muller H."/>
            <person name="Nicaud J.M."/>
            <person name="Nikolski M."/>
            <person name="Oztas S."/>
            <person name="Ozier-Kalogeropoulos O."/>
            <person name="Pellenz S."/>
            <person name="Potier S."/>
            <person name="Richard G.F."/>
            <person name="Straub M.L."/>
            <person name="Suleau A."/>
            <person name="Swennene D."/>
            <person name="Tekaia F."/>
            <person name="Wesolowski-Louvel M."/>
            <person name="Westhof E."/>
            <person name="Wirth B."/>
            <person name="Zeniou-Meyer M."/>
            <person name="Zivanovic I."/>
            <person name="Bolotin-Fukuhara M."/>
            <person name="Thierry A."/>
            <person name="Bouchier C."/>
            <person name="Caudron B."/>
            <person name="Scarpelli C."/>
            <person name="Gaillardin C."/>
            <person name="Weissenbach J."/>
            <person name="Wincker P."/>
            <person name="Souciet J.L."/>
        </authorList>
    </citation>
    <scope>NUCLEOTIDE SEQUENCE [LARGE SCALE GENOMIC DNA]</scope>
    <source>
        <strain evidence="2">ATCC 36239 / CBS 767 / BCRC 21394 / JCM 1990 / NBRC 0083 / IGC 2968</strain>
    </source>
</reference>
<dbReference type="KEGG" id="dha:DEHA2B01606g"/>
<dbReference type="AlphaFoldDB" id="B5RT34"/>
<dbReference type="RefSeq" id="XP_002770058.1">
    <property type="nucleotide sequence ID" value="XM_002770012.1"/>
</dbReference>
<evidence type="ECO:0000313" key="2">
    <source>
        <dbReference type="Proteomes" id="UP000000599"/>
    </source>
</evidence>
<dbReference type="HOGENOM" id="CLU_2793928_0_0_1"/>
<sequence length="68" mass="7544">MSVVLVVHLYLALILAISSAGLDIEDTADIYVCMVDSFFSKMPAVCVKICYPKDVIDELIIFGLYELL</sequence>
<proteinExistence type="predicted"/>
<protein>
    <submittedName>
        <fullName evidence="1">DEHA2B01606p</fullName>
    </submittedName>
</protein>